<dbReference type="EMBL" id="KR011718">
    <property type="protein sequence ID" value="AKR17540.1"/>
    <property type="molecule type" value="Genomic_DNA"/>
</dbReference>
<organism evidence="1 2">
    <name type="scientific">Mocis latipes granulovirus</name>
    <dbReference type="NCBI Taxonomy" id="2072024"/>
    <lineage>
        <taxon>Viruses</taxon>
        <taxon>Viruses incertae sedis</taxon>
        <taxon>Naldaviricetes</taxon>
        <taxon>Lefavirales</taxon>
        <taxon>Baculoviridae</taxon>
        <taxon>Betabaculovirus</taxon>
        <taxon>Betabaculovirus molatipedis</taxon>
    </lineage>
</organism>
<evidence type="ECO:0000313" key="1">
    <source>
        <dbReference type="EMBL" id="AKR17540.1"/>
    </source>
</evidence>
<accession>A0A162GX83</accession>
<proteinExistence type="predicted"/>
<sequence length="67" mass="7774">MSSNTSLIFDYNTFLINSSDKIFLDSYKYVRESAPGAYLYQNIHNKETLLLPFKIPTVDAPVTQIYY</sequence>
<name>A0A162GX83_9BBAC</name>
<dbReference type="KEGG" id="vg:27429806"/>
<protein>
    <submittedName>
        <fullName evidence="1">Uncharacterized protein</fullName>
    </submittedName>
</protein>
<keyword evidence="2" id="KW-1185">Reference proteome</keyword>
<dbReference type="GeneID" id="27429806"/>
<dbReference type="Proteomes" id="UP000202962">
    <property type="component" value="Segment"/>
</dbReference>
<dbReference type="RefSeq" id="YP_009249974.1">
    <property type="nucleotide sequence ID" value="NC_029996.1"/>
</dbReference>
<reference evidence="1 2" key="1">
    <citation type="submission" date="2015-03" db="EMBL/GenBank/DDBJ databases">
        <title>The complete genome sequence of Mocis sp. granulovirus.</title>
        <authorList>
            <person name="Ardisson-Araujo D.M.P."/>
            <person name="Melo F.L."/>
            <person name="Sosa-Gomez D.R."/>
            <person name="Ribeiro B.M."/>
        </authorList>
    </citation>
    <scope>NUCLEOTIDE SEQUENCE [LARGE SCALE GENOMIC DNA]</scope>
    <source>
        <strain evidence="1">Southern Brazil</strain>
    </source>
</reference>
<evidence type="ECO:0000313" key="2">
    <source>
        <dbReference type="Proteomes" id="UP000202962"/>
    </source>
</evidence>